<dbReference type="GO" id="GO:0046872">
    <property type="term" value="F:metal ion binding"/>
    <property type="evidence" value="ECO:0007669"/>
    <property type="project" value="UniProtKB-KW"/>
</dbReference>
<reference evidence="10 11" key="1">
    <citation type="submission" date="2019-08" db="EMBL/GenBank/DDBJ databases">
        <authorList>
            <person name="Dhanesh K."/>
            <person name="Kumar G."/>
            <person name="Sasikala C."/>
            <person name="Venkata Ramana C."/>
        </authorList>
    </citation>
    <scope>NUCLEOTIDE SEQUENCE [LARGE SCALE GENOMIC DNA]</scope>
    <source>
        <strain evidence="10 11">JC645</strain>
    </source>
</reference>
<feature type="signal peptide" evidence="8">
    <location>
        <begin position="1"/>
        <end position="26"/>
    </location>
</feature>
<dbReference type="InterPro" id="IPR004852">
    <property type="entry name" value="Di-haem_cyt_c_peroxidsae"/>
</dbReference>
<keyword evidence="5" id="KW-0560">Oxidoreductase</keyword>
<dbReference type="Pfam" id="PF03150">
    <property type="entry name" value="CCP_MauG"/>
    <property type="match status" value="1"/>
</dbReference>
<dbReference type="EMBL" id="VWOX01000034">
    <property type="protein sequence ID" value="KAA5537995.1"/>
    <property type="molecule type" value="Genomic_DNA"/>
</dbReference>
<dbReference type="RefSeq" id="WP_150079899.1">
    <property type="nucleotide sequence ID" value="NZ_VWOX01000034.1"/>
</dbReference>
<dbReference type="PROSITE" id="PS51007">
    <property type="entry name" value="CYTC"/>
    <property type="match status" value="1"/>
</dbReference>
<dbReference type="GO" id="GO:0030313">
    <property type="term" value="C:cell envelope"/>
    <property type="evidence" value="ECO:0007669"/>
    <property type="project" value="UniProtKB-SubCell"/>
</dbReference>
<feature type="chain" id="PRO_5024376003" evidence="8">
    <location>
        <begin position="27"/>
        <end position="454"/>
    </location>
</feature>
<dbReference type="SUPFAM" id="SSF46626">
    <property type="entry name" value="Cytochrome c"/>
    <property type="match status" value="2"/>
</dbReference>
<gene>
    <name evidence="10" type="ORF">FYK55_27855</name>
</gene>
<keyword evidence="10" id="KW-0575">Peroxidase</keyword>
<evidence type="ECO:0000256" key="8">
    <source>
        <dbReference type="SAM" id="SignalP"/>
    </source>
</evidence>
<evidence type="ECO:0000313" key="11">
    <source>
        <dbReference type="Proteomes" id="UP000324479"/>
    </source>
</evidence>
<protein>
    <submittedName>
        <fullName evidence="10">Cytochrome-c peroxidase</fullName>
    </submittedName>
</protein>
<evidence type="ECO:0000256" key="2">
    <source>
        <dbReference type="ARBA" id="ARBA00022617"/>
    </source>
</evidence>
<evidence type="ECO:0000256" key="5">
    <source>
        <dbReference type="ARBA" id="ARBA00023002"/>
    </source>
</evidence>
<feature type="domain" description="Cytochrome c" evidence="9">
    <location>
        <begin position="274"/>
        <end position="427"/>
    </location>
</feature>
<evidence type="ECO:0000256" key="7">
    <source>
        <dbReference type="PROSITE-ProRule" id="PRU00433"/>
    </source>
</evidence>
<evidence type="ECO:0000256" key="1">
    <source>
        <dbReference type="ARBA" id="ARBA00004196"/>
    </source>
</evidence>
<dbReference type="GO" id="GO:0004130">
    <property type="term" value="F:cytochrome-c peroxidase activity"/>
    <property type="evidence" value="ECO:0007669"/>
    <property type="project" value="TreeGrafter"/>
</dbReference>
<evidence type="ECO:0000256" key="6">
    <source>
        <dbReference type="ARBA" id="ARBA00023004"/>
    </source>
</evidence>
<dbReference type="Proteomes" id="UP000324479">
    <property type="component" value="Unassembled WGS sequence"/>
</dbReference>
<organism evidence="10 11">
    <name type="scientific">Roseiconus nitratireducens</name>
    <dbReference type="NCBI Taxonomy" id="2605748"/>
    <lineage>
        <taxon>Bacteria</taxon>
        <taxon>Pseudomonadati</taxon>
        <taxon>Planctomycetota</taxon>
        <taxon>Planctomycetia</taxon>
        <taxon>Pirellulales</taxon>
        <taxon>Pirellulaceae</taxon>
        <taxon>Roseiconus</taxon>
    </lineage>
</organism>
<keyword evidence="3 7" id="KW-0479">Metal-binding</keyword>
<comment type="caution">
    <text evidence="10">The sequence shown here is derived from an EMBL/GenBank/DDBJ whole genome shotgun (WGS) entry which is preliminary data.</text>
</comment>
<dbReference type="InterPro" id="IPR009056">
    <property type="entry name" value="Cyt_c-like_dom"/>
</dbReference>
<keyword evidence="2 7" id="KW-0349">Heme</keyword>
<dbReference type="InterPro" id="IPR051395">
    <property type="entry name" value="Cytochrome_c_Peroxidase/MauG"/>
</dbReference>
<dbReference type="AlphaFoldDB" id="A0A5M6CYN3"/>
<dbReference type="PANTHER" id="PTHR30600:SF10">
    <property type="entry name" value="BLL6722 PROTEIN"/>
    <property type="match status" value="1"/>
</dbReference>
<evidence type="ECO:0000313" key="10">
    <source>
        <dbReference type="EMBL" id="KAA5537995.1"/>
    </source>
</evidence>
<proteinExistence type="predicted"/>
<evidence type="ECO:0000256" key="4">
    <source>
        <dbReference type="ARBA" id="ARBA00022729"/>
    </source>
</evidence>
<name>A0A5M6CYN3_9BACT</name>
<sequence>MKLRARTSLLGSLGWLAALWTTSGFAEAPHPQNLDHRLRKALQQAEVQPIDRGAPPSAELFELGQALFFDRILSGNRDISCATCHHPLLGTGDGLALPVGTGTTTPGAIGIDRLKGEEREFIPRNAPELFNRGASGWTSQFWDSRVAVRYNGFQSPAGEDLPAGILDNVLAVQAMFPVTSRDEMRGSPDDAAHGNEIAALPDDQLPQIWEALMERLRSFEEYQLLFLNAYGQTADELGFDSVAKAIAAFEAEAFGFDDSPFDQYLRGDDDALTDVQKQGGLLFYGKANCSSCHAGTLLTDQEHYNLGIPQMGPGKDPDTGLDFGRFTESGDPDDLFRFRTPPLRNVAVTGPWMHNGAYKTLSSAIRHHLDPSGSLQVYDANQELDQNDLVATVVADPGILPLRPDITKRHLNSGELEKLIAFLESLTAPNIATRLYETIPASVPSGLPVEPSID</sequence>
<keyword evidence="4 8" id="KW-0732">Signal</keyword>
<dbReference type="GO" id="GO:0009055">
    <property type="term" value="F:electron transfer activity"/>
    <property type="evidence" value="ECO:0007669"/>
    <property type="project" value="InterPro"/>
</dbReference>
<evidence type="ECO:0000256" key="3">
    <source>
        <dbReference type="ARBA" id="ARBA00022723"/>
    </source>
</evidence>
<dbReference type="InterPro" id="IPR036909">
    <property type="entry name" value="Cyt_c-like_dom_sf"/>
</dbReference>
<dbReference type="Gene3D" id="1.10.760.10">
    <property type="entry name" value="Cytochrome c-like domain"/>
    <property type="match status" value="2"/>
</dbReference>
<evidence type="ECO:0000259" key="9">
    <source>
        <dbReference type="PROSITE" id="PS51007"/>
    </source>
</evidence>
<accession>A0A5M6CYN3</accession>
<dbReference type="PANTHER" id="PTHR30600">
    <property type="entry name" value="CYTOCHROME C PEROXIDASE-RELATED"/>
    <property type="match status" value="1"/>
</dbReference>
<keyword evidence="6 7" id="KW-0408">Iron</keyword>
<keyword evidence="11" id="KW-1185">Reference proteome</keyword>
<dbReference type="GO" id="GO:0020037">
    <property type="term" value="F:heme binding"/>
    <property type="evidence" value="ECO:0007669"/>
    <property type="project" value="InterPro"/>
</dbReference>
<comment type="subcellular location">
    <subcellularLocation>
        <location evidence="1">Cell envelope</location>
    </subcellularLocation>
</comment>